<comment type="caution">
    <text evidence="1">The sequence shown here is derived from an EMBL/GenBank/DDBJ whole genome shotgun (WGS) entry which is preliminary data.</text>
</comment>
<evidence type="ECO:0000313" key="1">
    <source>
        <dbReference type="EMBL" id="MBA8823000.1"/>
    </source>
</evidence>
<protein>
    <submittedName>
        <fullName evidence="1">Uncharacterized protein</fullName>
    </submittedName>
</protein>
<dbReference type="Proteomes" id="UP000569329">
    <property type="component" value="Unassembled WGS sequence"/>
</dbReference>
<evidence type="ECO:0000313" key="2">
    <source>
        <dbReference type="Proteomes" id="UP000569329"/>
    </source>
</evidence>
<reference evidence="1 2" key="1">
    <citation type="submission" date="2020-07" db="EMBL/GenBank/DDBJ databases">
        <title>Sequencing the genomes of 1000 actinobacteria strains.</title>
        <authorList>
            <person name="Klenk H.-P."/>
        </authorList>
    </citation>
    <scope>NUCLEOTIDE SEQUENCE [LARGE SCALE GENOMIC DNA]</scope>
    <source>
        <strain evidence="1 2">DSM 45975</strain>
    </source>
</reference>
<name>A0A839DPT8_9PSEU</name>
<gene>
    <name evidence="1" type="ORF">FHX42_000329</name>
</gene>
<dbReference type="AlphaFoldDB" id="A0A839DPT8"/>
<dbReference type="RefSeq" id="WP_182542391.1">
    <property type="nucleotide sequence ID" value="NZ_JACGWZ010000001.1"/>
</dbReference>
<dbReference type="EMBL" id="JACGWZ010000001">
    <property type="protein sequence ID" value="MBA8823000.1"/>
    <property type="molecule type" value="Genomic_DNA"/>
</dbReference>
<keyword evidence="2" id="KW-1185">Reference proteome</keyword>
<organism evidence="1 2">
    <name type="scientific">Halosaccharopolyspora lacisalsi</name>
    <dbReference type="NCBI Taxonomy" id="1000566"/>
    <lineage>
        <taxon>Bacteria</taxon>
        <taxon>Bacillati</taxon>
        <taxon>Actinomycetota</taxon>
        <taxon>Actinomycetes</taxon>
        <taxon>Pseudonocardiales</taxon>
        <taxon>Pseudonocardiaceae</taxon>
        <taxon>Halosaccharopolyspora</taxon>
    </lineage>
</organism>
<accession>A0A839DPT8</accession>
<sequence>MSQHTEWQLDSPPETEVRVDEDVLALRAPLVRVYRDGAGAWFFDGPGEPPRPATTTLLGAVVGAWPHVAALTELDDGTTMVWSWEKHGWTGEFECRCGSCEQPAAADLDRHTWPSELEPDRLVSVEQTALAGQIALSDILATPGGIALLGPGGQRRTSDEMAPVALANVIRRWPHTMQALRTVREGYGMRWNSEELNWHEYATA</sequence>
<proteinExistence type="predicted"/>